<geneLocation type="plasmid" evidence="1 2">
    <name>pSE11-3</name>
</geneLocation>
<gene>
    <name evidence="1" type="ordered locus">ECSE_P3-0047</name>
</gene>
<sequence>MHSTLHIKQKKNIIFCYKYHHLHMMVNMSELNNMRTSDFSFLTENEAFFYVDHNNCLCSTISGKVIAANREQLDILIRYFQKIRGKVQPAPYWLSEHQQ</sequence>
<protein>
    <submittedName>
        <fullName evidence="1">Uncharacterized protein</fullName>
    </submittedName>
</protein>
<evidence type="ECO:0000313" key="1">
    <source>
        <dbReference type="EMBL" id="BAG80486.1"/>
    </source>
</evidence>
<name>A0A979H2Z2_ECOSE</name>
<accession>A0A979H2Z2</accession>
<dbReference type="Proteomes" id="UP000008199">
    <property type="component" value="Plasmid pSE11-3"/>
</dbReference>
<dbReference type="KEGG" id="ecy:ECSE_P3-0047"/>
<reference evidence="1 2" key="1">
    <citation type="journal article" date="2008" name="DNA Res.">
        <title>Complete genome sequence and comparative analysis of the wild-type commensal Escherichia coli strain SE11 isolated from a healthy adult.</title>
        <authorList>
            <person name="Oshima K."/>
            <person name="Toh H."/>
            <person name="Ogura Y."/>
            <person name="Sasamoto H."/>
            <person name="Morita H."/>
            <person name="Park S.-H."/>
            <person name="Ooka T."/>
            <person name="Iyoda S."/>
            <person name="Taylor T.D."/>
            <person name="Hayashi T."/>
            <person name="Itoh K."/>
            <person name="Hattori M."/>
        </authorList>
    </citation>
    <scope>NUCLEOTIDE SEQUENCE [LARGE SCALE GENOMIC DNA]</scope>
    <source>
        <strain evidence="1 2">SE11</strain>
    </source>
</reference>
<dbReference type="AlphaFoldDB" id="A0A979H2Z2"/>
<dbReference type="EMBL" id="AP009243">
    <property type="protein sequence ID" value="BAG80486.1"/>
    <property type="molecule type" value="Genomic_DNA"/>
</dbReference>
<organism evidence="1 2">
    <name type="scientific">Escherichia coli (strain SE11)</name>
    <dbReference type="NCBI Taxonomy" id="409438"/>
    <lineage>
        <taxon>Bacteria</taxon>
        <taxon>Pseudomonadati</taxon>
        <taxon>Pseudomonadota</taxon>
        <taxon>Gammaproteobacteria</taxon>
        <taxon>Enterobacterales</taxon>
        <taxon>Enterobacteriaceae</taxon>
        <taxon>Escherichia</taxon>
    </lineage>
</organism>
<keyword evidence="1" id="KW-0614">Plasmid</keyword>
<proteinExistence type="predicted"/>
<evidence type="ECO:0000313" key="2">
    <source>
        <dbReference type="Proteomes" id="UP000008199"/>
    </source>
</evidence>